<evidence type="ECO:0000313" key="3">
    <source>
        <dbReference type="EMBL" id="GJG59719.1"/>
    </source>
</evidence>
<evidence type="ECO:0000259" key="2">
    <source>
        <dbReference type="Pfam" id="PF13449"/>
    </source>
</evidence>
<dbReference type="InterPro" id="IPR027372">
    <property type="entry name" value="Phytase-like_dom"/>
</dbReference>
<reference evidence="3" key="1">
    <citation type="journal article" date="2022" name="Int. J. Syst. Evol. Microbiol.">
        <title>Prevotella lacticifex sp. nov., isolated from the rumen of cows.</title>
        <authorList>
            <person name="Shinkai T."/>
            <person name="Ikeyama N."/>
            <person name="Kumagai M."/>
            <person name="Ohmori H."/>
            <person name="Sakamoto M."/>
            <person name="Ohkuma M."/>
            <person name="Mitsumori M."/>
        </authorList>
    </citation>
    <scope>NUCLEOTIDE SEQUENCE</scope>
    <source>
        <strain evidence="3">R5076</strain>
    </source>
</reference>
<proteinExistence type="predicted"/>
<dbReference type="InterPro" id="IPR011044">
    <property type="entry name" value="Quino_amine_DH_bsu"/>
</dbReference>
<feature type="domain" description="Phytase-like" evidence="2">
    <location>
        <begin position="37"/>
        <end position="308"/>
    </location>
</feature>
<dbReference type="RefSeq" id="WP_223924996.1">
    <property type="nucleotide sequence ID" value="NZ_BPTU01000002.1"/>
</dbReference>
<accession>A0A9R1CYD4</accession>
<gene>
    <name evidence="3" type="ORF">PRLR5076_25700</name>
</gene>
<protein>
    <recommendedName>
        <fullName evidence="2">Phytase-like domain-containing protein</fullName>
    </recommendedName>
</protein>
<dbReference type="Proteomes" id="UP000825483">
    <property type="component" value="Unassembled WGS sequence"/>
</dbReference>
<evidence type="ECO:0000313" key="4">
    <source>
        <dbReference type="Proteomes" id="UP000825483"/>
    </source>
</evidence>
<feature type="signal peptide" evidence="1">
    <location>
        <begin position="1"/>
        <end position="21"/>
    </location>
</feature>
<dbReference type="EMBL" id="BPUB01000002">
    <property type="protein sequence ID" value="GJG59719.1"/>
    <property type="molecule type" value="Genomic_DNA"/>
</dbReference>
<dbReference type="SUPFAM" id="SSF50969">
    <property type="entry name" value="YVTN repeat-like/Quinoprotein amine dehydrogenase"/>
    <property type="match status" value="1"/>
</dbReference>
<organism evidence="3 4">
    <name type="scientific">Prevotella lacticifex</name>
    <dbReference type="NCBI Taxonomy" id="2854755"/>
    <lineage>
        <taxon>Bacteria</taxon>
        <taxon>Pseudomonadati</taxon>
        <taxon>Bacteroidota</taxon>
        <taxon>Bacteroidia</taxon>
        <taxon>Bacteroidales</taxon>
        <taxon>Prevotellaceae</taxon>
        <taxon>Prevotella</taxon>
    </lineage>
</organism>
<keyword evidence="1" id="KW-0732">Signal</keyword>
<dbReference type="GeneID" id="72466238"/>
<dbReference type="AlphaFoldDB" id="A0A9R1CYD4"/>
<comment type="caution">
    <text evidence="3">The sequence shown here is derived from an EMBL/GenBank/DDBJ whole genome shotgun (WGS) entry which is preliminary data.</text>
</comment>
<name>A0A9R1CYD4_9BACT</name>
<feature type="chain" id="PRO_5040403757" description="Phytase-like domain-containing protein" evidence="1">
    <location>
        <begin position="22"/>
        <end position="326"/>
    </location>
</feature>
<dbReference type="Pfam" id="PF13449">
    <property type="entry name" value="Phytase-like"/>
    <property type="match status" value="1"/>
</dbReference>
<evidence type="ECO:0000256" key="1">
    <source>
        <dbReference type="SAM" id="SignalP"/>
    </source>
</evidence>
<sequence>MKKKFLSLLFLLSVAYVPLNAQIGLLNQQAYYKNSVPAGNYSGLSRIGGNRYVVVNDKPKNDGFDIFHIDIDSITGEIANVRRVGSLSSGRAGTRDGEGIAYFKPANTVFISGETDNRVLEYDMDGQLTGRELKLPSVINGPLGNYGLESLTYNAHTHRFWTTTESTLPQDGQQANAVNGIRNRLRLMSFDDNLNYCSTIDYIMDTPLSTRPARIYADGVSDLCALDDGRLLVLEREAWVPKAYLGAWVVNRVYCIDTKDKTRPAQKKLVAMWRTSFNLIHKDFANYEGMCVGPVLADGRQVIILCADSQNQEGRLLRDWFRTIVL</sequence>
<keyword evidence="4" id="KW-1185">Reference proteome</keyword>